<dbReference type="AlphaFoldDB" id="A0A167RGA3"/>
<evidence type="ECO:0000313" key="3">
    <source>
        <dbReference type="Proteomes" id="UP000076738"/>
    </source>
</evidence>
<protein>
    <submittedName>
        <fullName evidence="2">Uncharacterized protein</fullName>
    </submittedName>
</protein>
<name>A0A167RGA3_CALVF</name>
<dbReference type="Proteomes" id="UP000076738">
    <property type="component" value="Unassembled WGS sequence"/>
</dbReference>
<evidence type="ECO:0000313" key="2">
    <source>
        <dbReference type="EMBL" id="KZP00875.1"/>
    </source>
</evidence>
<dbReference type="EMBL" id="KV417268">
    <property type="protein sequence ID" value="KZP00875.1"/>
    <property type="molecule type" value="Genomic_DNA"/>
</dbReference>
<gene>
    <name evidence="2" type="ORF">CALVIDRAFT_216253</name>
</gene>
<feature type="region of interest" description="Disordered" evidence="1">
    <location>
        <begin position="1"/>
        <end position="79"/>
    </location>
</feature>
<keyword evidence="3" id="KW-1185">Reference proteome</keyword>
<sequence>MRRLYHYGRPPLSRDVPPAAARGGASRRDWPPLRHSYHAGGNTECPSSRPGRGKSRWGVMPPSDSSASNGRPWRRAGTTCPIVGTKSPCGHTSPCSPFRGGRAGALFYFVSHLAAATAFKRLQHYGRHCLFYARGSDDNHRRRSTAKQNLRL</sequence>
<evidence type="ECO:0000256" key="1">
    <source>
        <dbReference type="SAM" id="MobiDB-lite"/>
    </source>
</evidence>
<reference evidence="2 3" key="1">
    <citation type="journal article" date="2016" name="Mol. Biol. Evol.">
        <title>Comparative Genomics of Early-Diverging Mushroom-Forming Fungi Provides Insights into the Origins of Lignocellulose Decay Capabilities.</title>
        <authorList>
            <person name="Nagy L.G."/>
            <person name="Riley R."/>
            <person name="Tritt A."/>
            <person name="Adam C."/>
            <person name="Daum C."/>
            <person name="Floudas D."/>
            <person name="Sun H."/>
            <person name="Yadav J.S."/>
            <person name="Pangilinan J."/>
            <person name="Larsson K.H."/>
            <person name="Matsuura K."/>
            <person name="Barry K."/>
            <person name="Labutti K."/>
            <person name="Kuo R."/>
            <person name="Ohm R.A."/>
            <person name="Bhattacharya S.S."/>
            <person name="Shirouzu T."/>
            <person name="Yoshinaga Y."/>
            <person name="Martin F.M."/>
            <person name="Grigoriev I.V."/>
            <person name="Hibbett D.S."/>
        </authorList>
    </citation>
    <scope>NUCLEOTIDE SEQUENCE [LARGE SCALE GENOMIC DNA]</scope>
    <source>
        <strain evidence="2 3">TUFC12733</strain>
    </source>
</reference>
<accession>A0A167RGA3</accession>
<proteinExistence type="predicted"/>
<organism evidence="2 3">
    <name type="scientific">Calocera viscosa (strain TUFC12733)</name>
    <dbReference type="NCBI Taxonomy" id="1330018"/>
    <lineage>
        <taxon>Eukaryota</taxon>
        <taxon>Fungi</taxon>
        <taxon>Dikarya</taxon>
        <taxon>Basidiomycota</taxon>
        <taxon>Agaricomycotina</taxon>
        <taxon>Dacrymycetes</taxon>
        <taxon>Dacrymycetales</taxon>
        <taxon>Dacrymycetaceae</taxon>
        <taxon>Calocera</taxon>
    </lineage>
</organism>